<dbReference type="OrthoDB" id="10066429at2759"/>
<evidence type="ECO:0000256" key="11">
    <source>
        <dbReference type="RuleBase" id="RU363075"/>
    </source>
</evidence>
<dbReference type="Proteomes" id="UP000703269">
    <property type="component" value="Unassembled WGS sequence"/>
</dbReference>
<evidence type="ECO:0000256" key="6">
    <source>
        <dbReference type="ARBA" id="ARBA00022692"/>
    </source>
</evidence>
<dbReference type="PANTHER" id="PTHR22760">
    <property type="entry name" value="GLYCOSYLTRANSFERASE"/>
    <property type="match status" value="1"/>
</dbReference>
<keyword evidence="8 11" id="KW-1133">Transmembrane helix</keyword>
<keyword evidence="9 11" id="KW-0472">Membrane</keyword>
<evidence type="ECO:0000256" key="10">
    <source>
        <dbReference type="ARBA" id="ARBA00038466"/>
    </source>
</evidence>
<dbReference type="AlphaFoldDB" id="A0A9P3GE08"/>
<keyword evidence="5" id="KW-0808">Transferase</keyword>
<name>A0A9P3GE08_9APHY</name>
<dbReference type="EMBL" id="BPQB01000030">
    <property type="protein sequence ID" value="GJE93065.1"/>
    <property type="molecule type" value="Genomic_DNA"/>
</dbReference>
<feature type="transmembrane region" description="Helical" evidence="11">
    <location>
        <begin position="376"/>
        <end position="394"/>
    </location>
</feature>
<dbReference type="GO" id="GO:0006506">
    <property type="term" value="P:GPI anchor biosynthetic process"/>
    <property type="evidence" value="ECO:0007669"/>
    <property type="project" value="UniProtKB-KW"/>
</dbReference>
<dbReference type="GO" id="GO:0005789">
    <property type="term" value="C:endoplasmic reticulum membrane"/>
    <property type="evidence" value="ECO:0007669"/>
    <property type="project" value="UniProtKB-SubCell"/>
</dbReference>
<dbReference type="PANTHER" id="PTHR22760:SF3">
    <property type="entry name" value="GPI MANNOSYLTRANSFERASE 4"/>
    <property type="match status" value="1"/>
</dbReference>
<feature type="transmembrane region" description="Helical" evidence="11">
    <location>
        <begin position="12"/>
        <end position="33"/>
    </location>
</feature>
<evidence type="ECO:0000256" key="9">
    <source>
        <dbReference type="ARBA" id="ARBA00023136"/>
    </source>
</evidence>
<reference evidence="12 13" key="1">
    <citation type="submission" date="2021-08" db="EMBL/GenBank/DDBJ databases">
        <title>Draft Genome Sequence of Phanerochaete sordida strain YK-624.</title>
        <authorList>
            <person name="Mori T."/>
            <person name="Dohra H."/>
            <person name="Suzuki T."/>
            <person name="Kawagishi H."/>
            <person name="Hirai H."/>
        </authorList>
    </citation>
    <scope>NUCLEOTIDE SEQUENCE [LARGE SCALE GENOMIC DNA]</scope>
    <source>
        <strain evidence="12 13">YK-624</strain>
    </source>
</reference>
<feature type="transmembrane region" description="Helical" evidence="11">
    <location>
        <begin position="229"/>
        <end position="248"/>
    </location>
</feature>
<feature type="transmembrane region" description="Helical" evidence="11">
    <location>
        <begin position="188"/>
        <end position="208"/>
    </location>
</feature>
<keyword evidence="3" id="KW-0337">GPI-anchor biosynthesis</keyword>
<evidence type="ECO:0000256" key="7">
    <source>
        <dbReference type="ARBA" id="ARBA00022824"/>
    </source>
</evidence>
<sequence>MYLSLVQEYRYELAYTLLVIARIVFAFAGMGYIHPDEYFQNGEITAGSVFGLHTLKTWEWDPSFPCRSIVPPALTTGVAFKILNRFYDNVSPAQLFRTERASSLLASFYLDIYVYSFTQHNPMLALTLLASSHVMFTFQARPFSNSHEAFTLVLAFKRLRKLTQSATITSFQWNLGMLAAIIVEGMFLRMTFAAFAAPIVLEALAQLFQLSREGGAIKFTALLRNSTPAIFCVAAAYLVYVGIDSVYFTGSTEHPVLTPYNFLLYNLSPENLAQHGIHPRWLHVAVNLPMILGPSLFVAGVYACWQTWREVQTVKENPSGGPVARINRVCAGIIIFALSLLSLQPHQEPRFLVPLVFPTTLLVANSGVIERLGTTFWVTTAVFNFALAVVFGILHQGGVVPSLFRVHELMSQSNHSSAIVYWKTYMPPRHLLAIPEADVQAGRVFITDLAGEDADAVPSVLSSLPSGDGRTDVYLVTPPFAARSLDQRTADCLKLDKRIFPHLDLDHIPESVEMGWREGLSLGIYLAELECLKAAGDPLS</sequence>
<evidence type="ECO:0000256" key="8">
    <source>
        <dbReference type="ARBA" id="ARBA00022989"/>
    </source>
</evidence>
<keyword evidence="4 11" id="KW-0328">Glycosyltransferase</keyword>
<evidence type="ECO:0000256" key="2">
    <source>
        <dbReference type="ARBA" id="ARBA00004687"/>
    </source>
</evidence>
<evidence type="ECO:0000256" key="3">
    <source>
        <dbReference type="ARBA" id="ARBA00022502"/>
    </source>
</evidence>
<evidence type="ECO:0000256" key="4">
    <source>
        <dbReference type="ARBA" id="ARBA00022676"/>
    </source>
</evidence>
<keyword evidence="7 11" id="KW-0256">Endoplasmic reticulum</keyword>
<dbReference type="Pfam" id="PF03901">
    <property type="entry name" value="Glyco_transf_22"/>
    <property type="match status" value="1"/>
</dbReference>
<feature type="transmembrane region" description="Helical" evidence="11">
    <location>
        <begin position="281"/>
        <end position="305"/>
    </location>
</feature>
<keyword evidence="13" id="KW-1185">Reference proteome</keyword>
<evidence type="ECO:0000256" key="5">
    <source>
        <dbReference type="ARBA" id="ARBA00022679"/>
    </source>
</evidence>
<dbReference type="InterPro" id="IPR005599">
    <property type="entry name" value="GPI_mannosylTrfase"/>
</dbReference>
<accession>A0A9P3GE08</accession>
<evidence type="ECO:0000313" key="13">
    <source>
        <dbReference type="Proteomes" id="UP000703269"/>
    </source>
</evidence>
<feature type="transmembrane region" description="Helical" evidence="11">
    <location>
        <begin position="326"/>
        <end position="345"/>
    </location>
</feature>
<gene>
    <name evidence="12" type="ORF">PsYK624_092240</name>
</gene>
<organism evidence="12 13">
    <name type="scientific">Phanerochaete sordida</name>
    <dbReference type="NCBI Taxonomy" id="48140"/>
    <lineage>
        <taxon>Eukaryota</taxon>
        <taxon>Fungi</taxon>
        <taxon>Dikarya</taxon>
        <taxon>Basidiomycota</taxon>
        <taxon>Agaricomycotina</taxon>
        <taxon>Agaricomycetes</taxon>
        <taxon>Polyporales</taxon>
        <taxon>Phanerochaetaceae</taxon>
        <taxon>Phanerochaete</taxon>
    </lineage>
</organism>
<comment type="caution">
    <text evidence="12">The sequence shown here is derived from an EMBL/GenBank/DDBJ whole genome shotgun (WGS) entry which is preliminary data.</text>
</comment>
<proteinExistence type="inferred from homology"/>
<comment type="similarity">
    <text evidence="10">Belongs to the glycosyltransferase 22 family. PIGZ subfamily.</text>
</comment>
<comment type="pathway">
    <text evidence="2">Glycolipid biosynthesis; glycosylphosphatidylinositol-anchor biosynthesis.</text>
</comment>
<comment type="subcellular location">
    <subcellularLocation>
        <location evidence="1 11">Endoplasmic reticulum membrane</location>
        <topology evidence="1 11">Multi-pass membrane protein</topology>
    </subcellularLocation>
</comment>
<dbReference type="EC" id="2.4.1.-" evidence="11"/>
<dbReference type="GO" id="GO:0000026">
    <property type="term" value="F:alpha-1,2-mannosyltransferase activity"/>
    <property type="evidence" value="ECO:0007669"/>
    <property type="project" value="TreeGrafter"/>
</dbReference>
<evidence type="ECO:0000256" key="1">
    <source>
        <dbReference type="ARBA" id="ARBA00004477"/>
    </source>
</evidence>
<feature type="transmembrane region" description="Helical" evidence="11">
    <location>
        <begin position="351"/>
        <end position="369"/>
    </location>
</feature>
<protein>
    <recommendedName>
        <fullName evidence="11">Mannosyltransferase</fullName>
        <ecNumber evidence="11">2.4.1.-</ecNumber>
    </recommendedName>
</protein>
<keyword evidence="6 11" id="KW-0812">Transmembrane</keyword>
<evidence type="ECO:0000313" key="12">
    <source>
        <dbReference type="EMBL" id="GJE93065.1"/>
    </source>
</evidence>